<dbReference type="Pfam" id="PF00905">
    <property type="entry name" value="Transpeptidase"/>
    <property type="match status" value="1"/>
</dbReference>
<evidence type="ECO:0000256" key="2">
    <source>
        <dbReference type="ARBA" id="ARBA00004752"/>
    </source>
</evidence>
<evidence type="ECO:0000313" key="31">
    <source>
        <dbReference type="Proteomes" id="UP001242480"/>
    </source>
</evidence>
<dbReference type="InterPro" id="IPR023346">
    <property type="entry name" value="Lysozyme-like_dom_sf"/>
</dbReference>
<evidence type="ECO:0000259" key="29">
    <source>
        <dbReference type="Pfam" id="PF17092"/>
    </source>
</evidence>
<keyword evidence="21" id="KW-0511">Multifunctional enzyme</keyword>
<comment type="catalytic activity">
    <reaction evidence="23">
        <text>Preferential cleavage: (Ac)2-L-Lys-D-Ala-|-D-Ala. Also transpeptidation of peptidyl-alanyl moieties that are N-acyl substituents of D-alanine.</text>
        <dbReference type="EC" id="3.4.16.4"/>
    </reaction>
</comment>
<keyword evidence="10" id="KW-0645">Protease</keyword>
<evidence type="ECO:0000259" key="27">
    <source>
        <dbReference type="Pfam" id="PF00905"/>
    </source>
</evidence>
<evidence type="ECO:0000256" key="12">
    <source>
        <dbReference type="ARBA" id="ARBA00022679"/>
    </source>
</evidence>
<dbReference type="InterPro" id="IPR012338">
    <property type="entry name" value="Beta-lactam/transpept-like"/>
</dbReference>
<evidence type="ECO:0000256" key="3">
    <source>
        <dbReference type="ARBA" id="ARBA00007090"/>
    </source>
</evidence>
<evidence type="ECO:0000256" key="26">
    <source>
        <dbReference type="SAM" id="MobiDB-lite"/>
    </source>
</evidence>
<dbReference type="InterPro" id="IPR001264">
    <property type="entry name" value="Glyco_trans_51"/>
</dbReference>
<keyword evidence="15" id="KW-0133">Cell shape</keyword>
<evidence type="ECO:0000256" key="7">
    <source>
        <dbReference type="ARBA" id="ARBA00022475"/>
    </source>
</evidence>
<protein>
    <recommendedName>
        <fullName evidence="6">Penicillin-binding protein 1A</fullName>
        <ecNumber evidence="24">2.4.99.28</ecNumber>
        <ecNumber evidence="5">3.4.16.4</ecNumber>
    </recommendedName>
</protein>
<dbReference type="EMBL" id="JAUSVX010000015">
    <property type="protein sequence ID" value="MDQ0473164.1"/>
    <property type="molecule type" value="Genomic_DNA"/>
</dbReference>
<keyword evidence="7" id="KW-1003">Cell membrane</keyword>
<dbReference type="SUPFAM" id="SSF56601">
    <property type="entry name" value="beta-lactamase/transpeptidase-like"/>
    <property type="match status" value="1"/>
</dbReference>
<feature type="domain" description="Glycosyl transferase family 51" evidence="28">
    <location>
        <begin position="60"/>
        <end position="237"/>
    </location>
</feature>
<evidence type="ECO:0000256" key="17">
    <source>
        <dbReference type="ARBA" id="ARBA00022984"/>
    </source>
</evidence>
<feature type="domain" description="Penicillin-binding protein transpeptidase" evidence="27">
    <location>
        <begin position="444"/>
        <end position="736"/>
    </location>
</feature>
<keyword evidence="20" id="KW-0046">Antibiotic resistance</keyword>
<evidence type="ECO:0000256" key="20">
    <source>
        <dbReference type="ARBA" id="ARBA00023251"/>
    </source>
</evidence>
<evidence type="ECO:0000256" key="11">
    <source>
        <dbReference type="ARBA" id="ARBA00022676"/>
    </source>
</evidence>
<reference evidence="30 31" key="1">
    <citation type="submission" date="2023-07" db="EMBL/GenBank/DDBJ databases">
        <title>Genomic Encyclopedia of Type Strains, Phase IV (KMG-IV): sequencing the most valuable type-strain genomes for metagenomic binning, comparative biology and taxonomic classification.</title>
        <authorList>
            <person name="Goeker M."/>
        </authorList>
    </citation>
    <scope>NUCLEOTIDE SEQUENCE [LARGE SCALE GENOMIC DNA]</scope>
    <source>
        <strain evidence="30 31">DSM 19619</strain>
    </source>
</reference>
<keyword evidence="9" id="KW-0121">Carboxypeptidase</keyword>
<evidence type="ECO:0000256" key="1">
    <source>
        <dbReference type="ARBA" id="ARBA00004249"/>
    </source>
</evidence>
<evidence type="ECO:0000256" key="22">
    <source>
        <dbReference type="ARBA" id="ARBA00023316"/>
    </source>
</evidence>
<evidence type="ECO:0000313" key="30">
    <source>
        <dbReference type="EMBL" id="MDQ0473164.1"/>
    </source>
</evidence>
<dbReference type="InterPro" id="IPR001460">
    <property type="entry name" value="PCN-bd_Tpept"/>
</dbReference>
<dbReference type="Gene3D" id="1.10.3810.10">
    <property type="entry name" value="Biosynthetic peptidoglycan transglycosylase-like"/>
    <property type="match status" value="1"/>
</dbReference>
<evidence type="ECO:0000256" key="9">
    <source>
        <dbReference type="ARBA" id="ARBA00022645"/>
    </source>
</evidence>
<feature type="domain" description="Penicillin-binding protein OB-like" evidence="29">
    <location>
        <begin position="327"/>
        <end position="442"/>
    </location>
</feature>
<keyword evidence="31" id="KW-1185">Reference proteome</keyword>
<keyword evidence="8" id="KW-0997">Cell inner membrane</keyword>
<dbReference type="NCBIfam" id="TIGR02074">
    <property type="entry name" value="PBP_1a_fam"/>
    <property type="match status" value="1"/>
</dbReference>
<dbReference type="SUPFAM" id="SSF53955">
    <property type="entry name" value="Lysozyme-like"/>
    <property type="match status" value="1"/>
</dbReference>
<evidence type="ECO:0000256" key="25">
    <source>
        <dbReference type="ARBA" id="ARBA00049902"/>
    </source>
</evidence>
<proteinExistence type="inferred from homology"/>
<evidence type="ECO:0000256" key="16">
    <source>
        <dbReference type="ARBA" id="ARBA00022968"/>
    </source>
</evidence>
<comment type="catalytic activity">
    <reaction evidence="25">
        <text>[GlcNAc-(1-&gt;4)-Mur2Ac(oyl-L-Ala-gamma-D-Glu-L-Lys-D-Ala-D-Ala)](n)-di-trans,octa-cis-undecaprenyl diphosphate + beta-D-GlcNAc-(1-&gt;4)-Mur2Ac(oyl-L-Ala-gamma-D-Glu-L-Lys-D-Ala-D-Ala)-di-trans,octa-cis-undecaprenyl diphosphate = [GlcNAc-(1-&gt;4)-Mur2Ac(oyl-L-Ala-gamma-D-Glu-L-Lys-D-Ala-D-Ala)](n+1)-di-trans,octa-cis-undecaprenyl diphosphate + di-trans,octa-cis-undecaprenyl diphosphate + H(+)</text>
        <dbReference type="Rhea" id="RHEA:23708"/>
        <dbReference type="Rhea" id="RHEA-COMP:9602"/>
        <dbReference type="Rhea" id="RHEA-COMP:9603"/>
        <dbReference type="ChEBI" id="CHEBI:15378"/>
        <dbReference type="ChEBI" id="CHEBI:58405"/>
        <dbReference type="ChEBI" id="CHEBI:60033"/>
        <dbReference type="ChEBI" id="CHEBI:78435"/>
        <dbReference type="EC" id="2.4.99.28"/>
    </reaction>
</comment>
<keyword evidence="13" id="KW-0812">Transmembrane</keyword>
<evidence type="ECO:0000256" key="6">
    <source>
        <dbReference type="ARBA" id="ARBA00018638"/>
    </source>
</evidence>
<evidence type="ECO:0000256" key="18">
    <source>
        <dbReference type="ARBA" id="ARBA00022989"/>
    </source>
</evidence>
<dbReference type="Pfam" id="PF00912">
    <property type="entry name" value="Transgly"/>
    <property type="match status" value="1"/>
</dbReference>
<dbReference type="GO" id="GO:0016757">
    <property type="term" value="F:glycosyltransferase activity"/>
    <property type="evidence" value="ECO:0007669"/>
    <property type="project" value="UniProtKB-KW"/>
</dbReference>
<evidence type="ECO:0000256" key="19">
    <source>
        <dbReference type="ARBA" id="ARBA00023136"/>
    </source>
</evidence>
<evidence type="ECO:0000256" key="8">
    <source>
        <dbReference type="ARBA" id="ARBA00022519"/>
    </source>
</evidence>
<dbReference type="InterPro" id="IPR031376">
    <property type="entry name" value="PCB_OB"/>
</dbReference>
<keyword evidence="18" id="KW-1133">Transmembrane helix</keyword>
<keyword evidence="17" id="KW-0573">Peptidoglycan synthesis</keyword>
<dbReference type="GO" id="GO:0016787">
    <property type="term" value="F:hydrolase activity"/>
    <property type="evidence" value="ECO:0007669"/>
    <property type="project" value="UniProtKB-KW"/>
</dbReference>
<comment type="similarity">
    <text evidence="3">In the C-terminal section; belongs to the transpeptidase family.</text>
</comment>
<dbReference type="EC" id="3.4.16.4" evidence="5"/>
<comment type="pathway">
    <text evidence="2">Cell wall biogenesis; peptidoglycan biosynthesis.</text>
</comment>
<comment type="caution">
    <text evidence="30">The sequence shown here is derived from an EMBL/GenBank/DDBJ whole genome shotgun (WGS) entry which is preliminary data.</text>
</comment>
<evidence type="ECO:0000256" key="4">
    <source>
        <dbReference type="ARBA" id="ARBA00007739"/>
    </source>
</evidence>
<dbReference type="Pfam" id="PF17092">
    <property type="entry name" value="PCB_OB"/>
    <property type="match status" value="1"/>
</dbReference>
<dbReference type="EC" id="2.4.99.28" evidence="24"/>
<keyword evidence="12 30" id="KW-0808">Transferase</keyword>
<accession>A0ABU0JFV4</accession>
<dbReference type="RefSeq" id="WP_307281055.1">
    <property type="nucleotide sequence ID" value="NZ_JAUSVX010000015.1"/>
</dbReference>
<keyword evidence="14 30" id="KW-0378">Hydrolase</keyword>
<organism evidence="30 31">
    <name type="scientific">Labrys wisconsinensis</name>
    <dbReference type="NCBI Taxonomy" id="425677"/>
    <lineage>
        <taxon>Bacteria</taxon>
        <taxon>Pseudomonadati</taxon>
        <taxon>Pseudomonadota</taxon>
        <taxon>Alphaproteobacteria</taxon>
        <taxon>Hyphomicrobiales</taxon>
        <taxon>Xanthobacteraceae</taxon>
        <taxon>Labrys</taxon>
    </lineage>
</organism>
<dbReference type="InterPro" id="IPR050396">
    <property type="entry name" value="Glycosyltr_51/Transpeptidase"/>
</dbReference>
<keyword evidence="11 30" id="KW-0328">Glycosyltransferase</keyword>
<evidence type="ECO:0000259" key="28">
    <source>
        <dbReference type="Pfam" id="PF00912"/>
    </source>
</evidence>
<sequence length="814" mass="88119">MLRLWVRLLAFLFAVISMVALSAAAVLGSVLADFDRELPDYGGLKSYEPPVMTRVHAADGSILAEYAHQRRLFLPIQVVPKLVIGAFLSAEDKNFYSHPGVDPAGMLRAVFINLRNRGSGRRPEGASTITQQVAKNFFLTNTVSYRRKLEEALLAFRLEEAYSKDKILELYLNQIYLGSGSYGIAAASLDYFGKPVSELSVAEAAYLAALPKAPNNYNPVHDHDAAIARRDWVIGQMAENGYITAAEARAAQDTPLTASAHHQDPAGVAQADYFAEEVRRQLLDRYGEDRLYEGGLSVRTTLDPRLQHEARTALVDGLVRWDQREGYRGPVANLPLGDDWAAALAAQKGLDDIAPWRLAIVLDAGADHARIGLKPQAPTSGPSTEPETGTLDLAGVAWAHWASGPLRGRRITRVSDVVKTGDVVYVEPTKGGTYALRQVPEISGALVAMDPFTGRVLAMVGGFSFDQSNFNRATQAYRQPGSSFKPFIYAAALDNGYTPSTLVLDAPIEIDPGGGQPLWRPVNDGGKYYGPRTLRFGLEWSRNVMTVRLAEDMGMPLIADYARRFGIYDDMPPYIAMSLGSGETTLMRMATAYAMLANGGRQLSPTLIDRIQDRWGETIYRHDQRICQGCDAAAWQGQDEPRLIDDRQQVLDPLTAYQITSMLEGVVQRGTATVLKALDRPIAGKTGTTNESKDVWFIGYTPHLVAGVYIGYDTPRALGYGATGGHVSAPIVGEFLRAALAGKPAEPFPIPPGIKLIPVDGATGLRTADAGGGSILEAFKVGTAPPETYSVIGSGGAEGQSEERPVVMGTGSLY</sequence>
<keyword evidence="22" id="KW-0961">Cell wall biogenesis/degradation</keyword>
<keyword evidence="19" id="KW-0472">Membrane</keyword>
<gene>
    <name evidence="30" type="ORF">QO011_006198</name>
</gene>
<evidence type="ECO:0000256" key="14">
    <source>
        <dbReference type="ARBA" id="ARBA00022801"/>
    </source>
</evidence>
<feature type="region of interest" description="Disordered" evidence="26">
    <location>
        <begin position="793"/>
        <end position="814"/>
    </location>
</feature>
<evidence type="ECO:0000256" key="23">
    <source>
        <dbReference type="ARBA" id="ARBA00034000"/>
    </source>
</evidence>
<comment type="similarity">
    <text evidence="4">In the N-terminal section; belongs to the glycosyltransferase 51 family.</text>
</comment>
<dbReference type="InterPro" id="IPR036950">
    <property type="entry name" value="PBP_transglycosylase"/>
</dbReference>
<dbReference type="PANTHER" id="PTHR32282">
    <property type="entry name" value="BINDING PROTEIN TRANSPEPTIDASE, PUTATIVE-RELATED"/>
    <property type="match status" value="1"/>
</dbReference>
<comment type="subcellular location">
    <subcellularLocation>
        <location evidence="1">Cell inner membrane</location>
        <topology evidence="1">Single-pass type II membrane protein</topology>
    </subcellularLocation>
</comment>
<evidence type="ECO:0000256" key="10">
    <source>
        <dbReference type="ARBA" id="ARBA00022670"/>
    </source>
</evidence>
<dbReference type="Gene3D" id="3.40.710.10">
    <property type="entry name" value="DD-peptidase/beta-lactamase superfamily"/>
    <property type="match status" value="2"/>
</dbReference>
<dbReference type="PANTHER" id="PTHR32282:SF27">
    <property type="entry name" value="PENICILLIN-BINDING PROTEIN 1A"/>
    <property type="match status" value="1"/>
</dbReference>
<evidence type="ECO:0000256" key="15">
    <source>
        <dbReference type="ARBA" id="ARBA00022960"/>
    </source>
</evidence>
<evidence type="ECO:0000256" key="5">
    <source>
        <dbReference type="ARBA" id="ARBA00012448"/>
    </source>
</evidence>
<name>A0ABU0JFV4_9HYPH</name>
<evidence type="ECO:0000256" key="13">
    <source>
        <dbReference type="ARBA" id="ARBA00022692"/>
    </source>
</evidence>
<evidence type="ECO:0000256" key="21">
    <source>
        <dbReference type="ARBA" id="ARBA00023268"/>
    </source>
</evidence>
<evidence type="ECO:0000256" key="24">
    <source>
        <dbReference type="ARBA" id="ARBA00044770"/>
    </source>
</evidence>
<keyword evidence="16" id="KW-0735">Signal-anchor</keyword>
<dbReference type="Proteomes" id="UP001242480">
    <property type="component" value="Unassembled WGS sequence"/>
</dbReference>